<sequence length="262" mass="28371">MKGEKMVLRNSLLKLAALALGAALAFTSANAGKLEDIKAKGTLVVGVKNDVPHYALLDQKTGEIKGFEVDVAKKLAKEILGDENKIKLVAVNAKTRGPLLDNGTLDVVIATFTITPERKKIYNFSQPYYQDAIGLLVLKEKGYKSLADMKGAKIGVAQAATTKRVIGEAAKKAGVSVSFSEFPDYPSIKAALDAKRVDVFSVDKSILLGYVDEKSEILPDSFEPQDYGIVSKKDDVEFAAFIDKFVGQNKAQIDDLAKKWGL</sequence>
<dbReference type="GO" id="GO:0005576">
    <property type="term" value="C:extracellular region"/>
    <property type="evidence" value="ECO:0007669"/>
    <property type="project" value="TreeGrafter"/>
</dbReference>
<evidence type="ECO:0000256" key="1">
    <source>
        <dbReference type="ARBA" id="ARBA00010333"/>
    </source>
</evidence>
<dbReference type="SUPFAM" id="SSF53850">
    <property type="entry name" value="Periplasmic binding protein-like II"/>
    <property type="match status" value="1"/>
</dbReference>
<dbReference type="EMBL" id="AEPU01000011">
    <property type="protein sequence ID" value="EFU72350.1"/>
    <property type="molecule type" value="Genomic_DNA"/>
</dbReference>
<dbReference type="Gene3D" id="3.40.190.10">
    <property type="entry name" value="Periplasmic binding protein-like II"/>
    <property type="match status" value="2"/>
</dbReference>
<organism evidence="7 8">
    <name type="scientific">Campylobacter upsaliensis JV21</name>
    <dbReference type="NCBI Taxonomy" id="888826"/>
    <lineage>
        <taxon>Bacteria</taxon>
        <taxon>Pseudomonadati</taxon>
        <taxon>Campylobacterota</taxon>
        <taxon>Epsilonproteobacteria</taxon>
        <taxon>Campylobacterales</taxon>
        <taxon>Campylobacteraceae</taxon>
        <taxon>Campylobacter</taxon>
    </lineage>
</organism>
<dbReference type="AlphaFoldDB" id="A0A828QZ77"/>
<evidence type="ECO:0000256" key="3">
    <source>
        <dbReference type="ARBA" id="ARBA00022729"/>
    </source>
</evidence>
<dbReference type="InterPro" id="IPR001638">
    <property type="entry name" value="Solute-binding_3/MltF_N"/>
</dbReference>
<evidence type="ECO:0000256" key="2">
    <source>
        <dbReference type="ARBA" id="ARBA00022448"/>
    </source>
</evidence>
<reference evidence="7 8" key="1">
    <citation type="submission" date="2010-12" db="EMBL/GenBank/DDBJ databases">
        <authorList>
            <person name="Muzny D."/>
            <person name="Qin X."/>
            <person name="Buhay C."/>
            <person name="Dugan-Rocha S."/>
            <person name="Ding Y."/>
            <person name="Chen G."/>
            <person name="Hawes A."/>
            <person name="Holder M."/>
            <person name="Jhangiani S."/>
            <person name="Johnson A."/>
            <person name="Khan Z."/>
            <person name="Li Z."/>
            <person name="Liu W."/>
            <person name="Liu X."/>
            <person name="Perez L."/>
            <person name="Shen H."/>
            <person name="Wang Q."/>
            <person name="Watt J."/>
            <person name="Xi L."/>
            <person name="Xin Y."/>
            <person name="Zhou J."/>
            <person name="Deng J."/>
            <person name="Jiang H."/>
            <person name="Liu Y."/>
            <person name="Qu J."/>
            <person name="Song X.-Z."/>
            <person name="Zhang L."/>
            <person name="Villasana D."/>
            <person name="Johnson A."/>
            <person name="Liu J."/>
            <person name="Liyanage D."/>
            <person name="Lorensuhewa L."/>
            <person name="Robinson T."/>
            <person name="Song A."/>
            <person name="Song B.-B."/>
            <person name="Dinh H."/>
            <person name="Thornton R."/>
            <person name="Coyle M."/>
            <person name="Francisco L."/>
            <person name="Jackson L."/>
            <person name="Javaid M."/>
            <person name="Korchina V."/>
            <person name="Kovar C."/>
            <person name="Mata R."/>
            <person name="Mathew T."/>
            <person name="Ngo R."/>
            <person name="Nguyen L."/>
            <person name="Nguyen N."/>
            <person name="Okwuonu G."/>
            <person name="Ongeri F."/>
            <person name="Pham C."/>
            <person name="Simmons D."/>
            <person name="Wilczek-Boney K."/>
            <person name="Hale W."/>
            <person name="Jakkamsetti A."/>
            <person name="Pham P."/>
            <person name="Ruth R."/>
            <person name="San Lucas F."/>
            <person name="Warren J."/>
            <person name="Zhang J."/>
            <person name="Zhao Z."/>
            <person name="Zhou C."/>
            <person name="Zhu D."/>
            <person name="Lee S."/>
            <person name="Bess C."/>
            <person name="Blankenburg K."/>
            <person name="Forbes L."/>
            <person name="Fu Q."/>
            <person name="Gubbala S."/>
            <person name="Hirani K."/>
            <person name="Jayaseelan J.C."/>
            <person name="Lara F."/>
            <person name="Munidasa M."/>
            <person name="Palculict T."/>
            <person name="Patil S."/>
            <person name="Pu L.-L."/>
            <person name="Saada N."/>
            <person name="Tang L."/>
            <person name="Weissenberger G."/>
            <person name="Zhu Y."/>
            <person name="Hemphill L."/>
            <person name="Shang Y."/>
            <person name="Youmans B."/>
            <person name="Ayvaz T."/>
            <person name="Ross M."/>
            <person name="Santibanez J."/>
            <person name="Aqrawi P."/>
            <person name="Gross S."/>
            <person name="Joshi V."/>
            <person name="Fowler G."/>
            <person name="Nazareth L."/>
            <person name="Reid J."/>
            <person name="Worley K."/>
            <person name="Petrosino J."/>
            <person name="Highlander S."/>
            <person name="Gibbs R."/>
        </authorList>
    </citation>
    <scope>NUCLEOTIDE SEQUENCE [LARGE SCALE GENOMIC DNA]</scope>
    <source>
        <strain evidence="7 8">JV21</strain>
    </source>
</reference>
<dbReference type="NCBIfam" id="NF008885">
    <property type="entry name" value="PRK11917.1"/>
    <property type="match status" value="1"/>
</dbReference>
<protein>
    <submittedName>
        <fullName evidence="7">Amino acid ABC superfamily ATP binding cassette transporter, binding protein</fullName>
    </submittedName>
</protein>
<evidence type="ECO:0000313" key="8">
    <source>
        <dbReference type="Proteomes" id="UP000005813"/>
    </source>
</evidence>
<dbReference type="PROSITE" id="PS01039">
    <property type="entry name" value="SBP_BACTERIAL_3"/>
    <property type="match status" value="1"/>
</dbReference>
<evidence type="ECO:0000259" key="6">
    <source>
        <dbReference type="SMART" id="SM00062"/>
    </source>
</evidence>
<dbReference type="InterPro" id="IPR051455">
    <property type="entry name" value="Bact_solute-bind_prot3"/>
</dbReference>
<dbReference type="SMART" id="SM00062">
    <property type="entry name" value="PBPb"/>
    <property type="match status" value="1"/>
</dbReference>
<evidence type="ECO:0000256" key="5">
    <source>
        <dbReference type="SAM" id="SignalP"/>
    </source>
</evidence>
<dbReference type="PANTHER" id="PTHR30085">
    <property type="entry name" value="AMINO ACID ABC TRANSPORTER PERMEASE"/>
    <property type="match status" value="1"/>
</dbReference>
<comment type="similarity">
    <text evidence="1 4">Belongs to the bacterial solute-binding protein 3 family.</text>
</comment>
<feature type="chain" id="PRO_5032898561" evidence="5">
    <location>
        <begin position="32"/>
        <end position="262"/>
    </location>
</feature>
<keyword evidence="2" id="KW-0813">Transport</keyword>
<comment type="caution">
    <text evidence="7">The sequence shown here is derived from an EMBL/GenBank/DDBJ whole genome shotgun (WGS) entry which is preliminary data.</text>
</comment>
<accession>A0A828QZ77</accession>
<dbReference type="Proteomes" id="UP000005813">
    <property type="component" value="Unassembled WGS sequence"/>
</dbReference>
<gene>
    <name evidence="7" type="primary">pebA</name>
    <name evidence="7" type="ORF">HMPREF9400_0404</name>
</gene>
<dbReference type="InterPro" id="IPR018313">
    <property type="entry name" value="SBP_3_CS"/>
</dbReference>
<feature type="signal peptide" evidence="5">
    <location>
        <begin position="1"/>
        <end position="31"/>
    </location>
</feature>
<keyword evidence="3 5" id="KW-0732">Signal</keyword>
<proteinExistence type="inferred from homology"/>
<evidence type="ECO:0000313" key="7">
    <source>
        <dbReference type="EMBL" id="EFU72350.1"/>
    </source>
</evidence>
<dbReference type="GO" id="GO:0030288">
    <property type="term" value="C:outer membrane-bounded periplasmic space"/>
    <property type="evidence" value="ECO:0007669"/>
    <property type="project" value="TreeGrafter"/>
</dbReference>
<dbReference type="PANTHER" id="PTHR30085:SF6">
    <property type="entry name" value="ABC TRANSPORTER GLUTAMINE-BINDING PROTEIN GLNH"/>
    <property type="match status" value="1"/>
</dbReference>
<dbReference type="GO" id="GO:0006865">
    <property type="term" value="P:amino acid transport"/>
    <property type="evidence" value="ECO:0007669"/>
    <property type="project" value="TreeGrafter"/>
</dbReference>
<evidence type="ECO:0000256" key="4">
    <source>
        <dbReference type="RuleBase" id="RU003744"/>
    </source>
</evidence>
<dbReference type="Pfam" id="PF00497">
    <property type="entry name" value="SBP_bac_3"/>
    <property type="match status" value="1"/>
</dbReference>
<name>A0A828QZ77_CAMUP</name>
<feature type="domain" description="Solute-binding protein family 3/N-terminal" evidence="6">
    <location>
        <begin position="42"/>
        <end position="262"/>
    </location>
</feature>